<protein>
    <submittedName>
        <fullName evidence="1">Uncharacterized protein</fullName>
    </submittedName>
</protein>
<proteinExistence type="predicted"/>
<name>A0A239AV76_9BACT</name>
<gene>
    <name evidence="1" type="ORF">SAMN04488503_2227</name>
</gene>
<organism evidence="1 2">
    <name type="scientific">Humidesulfovibrio mexicanus</name>
    <dbReference type="NCBI Taxonomy" id="147047"/>
    <lineage>
        <taxon>Bacteria</taxon>
        <taxon>Pseudomonadati</taxon>
        <taxon>Thermodesulfobacteriota</taxon>
        <taxon>Desulfovibrionia</taxon>
        <taxon>Desulfovibrionales</taxon>
        <taxon>Desulfovibrionaceae</taxon>
        <taxon>Humidesulfovibrio</taxon>
    </lineage>
</organism>
<sequence length="125" mass="13680">MKADLVFQSRLSADELSELSDLWADALEGMGETDFLLGMKWWTKVGGFFPKPSQIVEAVGEAHAEAHRAKIAAQSQRPALSIGIRTPADIAHFQAKCRELRALVARNGSPVQPFKQRCASESATQ</sequence>
<dbReference type="EMBL" id="FZOC01000004">
    <property type="protein sequence ID" value="SNR99212.1"/>
    <property type="molecule type" value="Genomic_DNA"/>
</dbReference>
<evidence type="ECO:0000313" key="2">
    <source>
        <dbReference type="Proteomes" id="UP000198324"/>
    </source>
</evidence>
<reference evidence="1 2" key="1">
    <citation type="submission" date="2017-06" db="EMBL/GenBank/DDBJ databases">
        <authorList>
            <person name="Kim H.J."/>
            <person name="Triplett B.A."/>
        </authorList>
    </citation>
    <scope>NUCLEOTIDE SEQUENCE [LARGE SCALE GENOMIC DNA]</scope>
    <source>
        <strain evidence="1 2">DSM 13116</strain>
    </source>
</reference>
<keyword evidence="2" id="KW-1185">Reference proteome</keyword>
<dbReference type="AlphaFoldDB" id="A0A239AV76"/>
<accession>A0A239AV76</accession>
<dbReference type="Proteomes" id="UP000198324">
    <property type="component" value="Unassembled WGS sequence"/>
</dbReference>
<evidence type="ECO:0000313" key="1">
    <source>
        <dbReference type="EMBL" id="SNR99212.1"/>
    </source>
</evidence>